<dbReference type="InterPro" id="IPR005158">
    <property type="entry name" value="BTAD"/>
</dbReference>
<evidence type="ECO:0000256" key="2">
    <source>
        <dbReference type="ARBA" id="ARBA00023125"/>
    </source>
</evidence>
<feature type="compositionally biased region" description="Basic residues" evidence="3">
    <location>
        <begin position="1"/>
        <end position="42"/>
    </location>
</feature>
<dbReference type="SMART" id="SM01043">
    <property type="entry name" value="BTAD"/>
    <property type="match status" value="1"/>
</dbReference>
<dbReference type="GO" id="GO:0003677">
    <property type="term" value="F:DNA binding"/>
    <property type="evidence" value="ECO:0007669"/>
    <property type="project" value="UniProtKB-KW"/>
</dbReference>
<gene>
    <name evidence="6" type="ORF">FMM08_20370</name>
</gene>
<comment type="caution">
    <text evidence="6">The sequence shown here is derived from an EMBL/GenBank/DDBJ whole genome shotgun (WGS) entry which is preliminary data.</text>
</comment>
<dbReference type="Pfam" id="PF03704">
    <property type="entry name" value="BTAD"/>
    <property type="match status" value="1"/>
</dbReference>
<feature type="compositionally biased region" description="Low complexity" evidence="3">
    <location>
        <begin position="186"/>
        <end position="211"/>
    </location>
</feature>
<feature type="region of interest" description="Disordered" evidence="3">
    <location>
        <begin position="186"/>
        <end position="217"/>
    </location>
</feature>
<protein>
    <submittedName>
        <fullName evidence="6">AfsR/SARP family transcriptional regulator</fullName>
    </submittedName>
</protein>
<dbReference type="InterPro" id="IPR016032">
    <property type="entry name" value="Sig_transdc_resp-reg_C-effctor"/>
</dbReference>
<evidence type="ECO:0000256" key="1">
    <source>
        <dbReference type="ARBA" id="ARBA00005820"/>
    </source>
</evidence>
<organism evidence="6 7">
    <name type="scientific">Quadrisphaera setariae</name>
    <dbReference type="NCBI Taxonomy" id="2593304"/>
    <lineage>
        <taxon>Bacteria</taxon>
        <taxon>Bacillati</taxon>
        <taxon>Actinomycetota</taxon>
        <taxon>Actinomycetes</taxon>
        <taxon>Kineosporiales</taxon>
        <taxon>Kineosporiaceae</taxon>
        <taxon>Quadrisphaera</taxon>
    </lineage>
</organism>
<dbReference type="CDD" id="cd15831">
    <property type="entry name" value="BTAD"/>
    <property type="match status" value="1"/>
</dbReference>
<dbReference type="PANTHER" id="PTHR47691:SF3">
    <property type="entry name" value="HTH-TYPE TRANSCRIPTIONAL REGULATOR RV0890C-RELATED"/>
    <property type="match status" value="1"/>
</dbReference>
<dbReference type="PANTHER" id="PTHR47691">
    <property type="entry name" value="REGULATOR-RELATED"/>
    <property type="match status" value="1"/>
</dbReference>
<dbReference type="GO" id="GO:0000160">
    <property type="term" value="P:phosphorelay signal transduction system"/>
    <property type="evidence" value="ECO:0007669"/>
    <property type="project" value="InterPro"/>
</dbReference>
<dbReference type="AlphaFoldDB" id="A0A5C8Z4Y6"/>
<dbReference type="InterPro" id="IPR036388">
    <property type="entry name" value="WH-like_DNA-bd_sf"/>
</dbReference>
<feature type="domain" description="Bacterial transcriptional activator" evidence="5">
    <location>
        <begin position="236"/>
        <end position="380"/>
    </location>
</feature>
<dbReference type="InterPro" id="IPR058852">
    <property type="entry name" value="HTH_77"/>
</dbReference>
<dbReference type="Gene3D" id="1.25.40.10">
    <property type="entry name" value="Tetratricopeptide repeat domain"/>
    <property type="match status" value="2"/>
</dbReference>
<dbReference type="Pfam" id="PF25872">
    <property type="entry name" value="HTH_77"/>
    <property type="match status" value="1"/>
</dbReference>
<feature type="domain" description="OmpR/PhoB-type" evidence="4">
    <location>
        <begin position="126"/>
        <end position="229"/>
    </location>
</feature>
<dbReference type="InterPro" id="IPR027417">
    <property type="entry name" value="P-loop_NTPase"/>
</dbReference>
<dbReference type="SUPFAM" id="SSF46894">
    <property type="entry name" value="C-terminal effector domain of the bipartite response regulators"/>
    <property type="match status" value="1"/>
</dbReference>
<evidence type="ECO:0000313" key="7">
    <source>
        <dbReference type="Proteomes" id="UP000321234"/>
    </source>
</evidence>
<reference evidence="6 7" key="1">
    <citation type="submission" date="2019-07" db="EMBL/GenBank/DDBJ databases">
        <title>Quadrisphaera sp. strain DD2A genome sequencing and assembly.</title>
        <authorList>
            <person name="Kim I."/>
        </authorList>
    </citation>
    <scope>NUCLEOTIDE SEQUENCE [LARGE SCALE GENOMIC DNA]</scope>
    <source>
        <strain evidence="6 7">DD2A</strain>
    </source>
</reference>
<evidence type="ECO:0000256" key="3">
    <source>
        <dbReference type="SAM" id="MobiDB-lite"/>
    </source>
</evidence>
<dbReference type="SUPFAM" id="SSF52540">
    <property type="entry name" value="P-loop containing nucleoside triphosphate hydrolases"/>
    <property type="match status" value="1"/>
</dbReference>
<dbReference type="GO" id="GO:0006355">
    <property type="term" value="P:regulation of DNA-templated transcription"/>
    <property type="evidence" value="ECO:0007669"/>
    <property type="project" value="InterPro"/>
</dbReference>
<dbReference type="OrthoDB" id="499349at2"/>
<feature type="region of interest" description="Disordered" evidence="3">
    <location>
        <begin position="1"/>
        <end position="69"/>
    </location>
</feature>
<dbReference type="Proteomes" id="UP000321234">
    <property type="component" value="Unassembled WGS sequence"/>
</dbReference>
<dbReference type="InterPro" id="IPR011990">
    <property type="entry name" value="TPR-like_helical_dom_sf"/>
</dbReference>
<name>A0A5C8Z4Y6_9ACTN</name>
<evidence type="ECO:0000259" key="5">
    <source>
        <dbReference type="SMART" id="SM01043"/>
    </source>
</evidence>
<dbReference type="Gene3D" id="1.10.10.10">
    <property type="entry name" value="Winged helix-like DNA-binding domain superfamily/Winged helix DNA-binding domain"/>
    <property type="match status" value="1"/>
</dbReference>
<dbReference type="SUPFAM" id="SSF48452">
    <property type="entry name" value="TPR-like"/>
    <property type="match status" value="2"/>
</dbReference>
<evidence type="ECO:0000259" key="4">
    <source>
        <dbReference type="SMART" id="SM00862"/>
    </source>
</evidence>
<dbReference type="SMART" id="SM00862">
    <property type="entry name" value="Trans_reg_C"/>
    <property type="match status" value="1"/>
</dbReference>
<keyword evidence="7" id="KW-1185">Reference proteome</keyword>
<sequence>MREGPRRRRQRRARPRLRRHDRPRRVAVGRAGRARRRRRGRGGGHGAGARAGGVVHEPARGVRTAPGQGLRRRAAALRAALSRRRGVCPRRWRSRGALVFADPVQPGVSDGVLVGVLGDLEVVVDGRPVAVGGAVPRALLLRLVLARGATVLDAALHEDLWDGAPPPSAAGTTQAHVSRLRRTLLPAGSTGAPRPAAPAGPAGAGRTSRGGEAAAPVQPLVRRGPGYALLLPDAAVDAHRFERLAVEGRDQLEADPARAAALLEQSLRLWRGPALADVADRPWAAPEAERLQQLLLSAREDAVAAQLALGDDAAAAGAAASLTAEHPLRERGWELLAVALYRQGRQADALGRLAELRSLLQAELGAEPGPRVQDLLRRLLAHDPDLLLPAVAVAVVVPRSAEGTGAAERVVPVGPPVRSTNLPLPATPLVGRAAELEEVGRLVREHRLVTLTGPGGTGKTRLALEVARRRDDADGPWLVALGPVPAPPVVDPTGGDSPVLRALSAALGLAVPLTGDRATDTATVVRVLREREALVVLDDCEHLLDDAAAVAEDLLHHCPRLRLLVTSREALRAEGERTHEVPTLSGGVDGDAVRLFLARAEASAPGWRPTPEELRGLDRLCTALDGLPLALELSAAQLRALTLEDLLGLLDDHESLLRGGRRGDTRHQTMQGTIAWSYDRLSPDEAEVLASLSVFAGAFDLDAAREVLARPDAVTAVADLVARSLVSVSAPGAPRRFWLLGVVRRFAAARLDPARRAALVARHTAWVVRLAEAAPPDLRGLAGTEAMARLDAAAADVDAALAAASPGDAVRIGTGAHWSLYARPSRTAPSAARLRAALEALDADPALDPGVGPALRSYGWTCVSLFARLLGDPAASSAALARAAELAELTDDPRTRARVLTNRAFWRAVADGDADGARGDALAALGVAEQARSGVIEADALLSLGVAELHGGALAEAVEVFERCVAAADPSGTPSVALAARQMQAKAELALGRTAPAWRAAADFGERAWALGEALAWISAMCQVAAVLVRRGRAEDAAVVLAAAEAQGARTGASPRLFDPDVVLCAQEVEAALPAGVRTAAAARGAALPPEEHLRLVRALAADDGVLVGSRAAR</sequence>
<proteinExistence type="inferred from homology"/>
<dbReference type="Gene3D" id="3.40.50.300">
    <property type="entry name" value="P-loop containing nucleotide triphosphate hydrolases"/>
    <property type="match status" value="1"/>
</dbReference>
<dbReference type="EMBL" id="VKAC01000015">
    <property type="protein sequence ID" value="TXR52339.1"/>
    <property type="molecule type" value="Genomic_DNA"/>
</dbReference>
<dbReference type="PRINTS" id="PR00364">
    <property type="entry name" value="DISEASERSIST"/>
</dbReference>
<dbReference type="InterPro" id="IPR001867">
    <property type="entry name" value="OmpR/PhoB-type_DNA-bd"/>
</dbReference>
<evidence type="ECO:0000313" key="6">
    <source>
        <dbReference type="EMBL" id="TXR52339.1"/>
    </source>
</evidence>
<accession>A0A5C8Z4Y6</accession>
<keyword evidence="2" id="KW-0238">DNA-binding</keyword>
<comment type="similarity">
    <text evidence="1">Belongs to the AfsR/DnrI/RedD regulatory family.</text>
</comment>